<dbReference type="EMBL" id="QFFZ01000022">
    <property type="protein sequence ID" value="TEB10682.1"/>
    <property type="molecule type" value="Genomic_DNA"/>
</dbReference>
<dbReference type="Proteomes" id="UP000297597">
    <property type="component" value="Unassembled WGS sequence"/>
</dbReference>
<organism evidence="1 2">
    <name type="scientific">Pelotomaculum propionicicum</name>
    <dbReference type="NCBI Taxonomy" id="258475"/>
    <lineage>
        <taxon>Bacteria</taxon>
        <taxon>Bacillati</taxon>
        <taxon>Bacillota</taxon>
        <taxon>Clostridia</taxon>
        <taxon>Eubacteriales</taxon>
        <taxon>Desulfotomaculaceae</taxon>
        <taxon>Pelotomaculum</taxon>
    </lineage>
</organism>
<gene>
    <name evidence="1" type="ORF">Pmgp_02133</name>
</gene>
<dbReference type="AlphaFoldDB" id="A0A4Y7RPT5"/>
<keyword evidence="2" id="KW-1185">Reference proteome</keyword>
<name>A0A4Y7RPT5_9FIRM</name>
<protein>
    <submittedName>
        <fullName evidence="1">Uncharacterized protein</fullName>
    </submittedName>
</protein>
<sequence>MCDCECQHPEKKIDKKKCSNEQIKECHGDDKNHPCDSQDKKYSLYLKRKAVFLCKIAFDYCFLFCANIFQ</sequence>
<accession>A0A4Y7RPT5</accession>
<evidence type="ECO:0000313" key="2">
    <source>
        <dbReference type="Proteomes" id="UP000297597"/>
    </source>
</evidence>
<comment type="caution">
    <text evidence="1">The sequence shown here is derived from an EMBL/GenBank/DDBJ whole genome shotgun (WGS) entry which is preliminary data.</text>
</comment>
<evidence type="ECO:0000313" key="1">
    <source>
        <dbReference type="EMBL" id="TEB10682.1"/>
    </source>
</evidence>
<proteinExistence type="predicted"/>
<reference evidence="1 2" key="1">
    <citation type="journal article" date="2018" name="Environ. Microbiol.">
        <title>Novel energy conservation strategies and behaviour of Pelotomaculum schinkii driving syntrophic propionate catabolism.</title>
        <authorList>
            <person name="Hidalgo-Ahumada C.A.P."/>
            <person name="Nobu M.K."/>
            <person name="Narihiro T."/>
            <person name="Tamaki H."/>
            <person name="Liu W.T."/>
            <person name="Kamagata Y."/>
            <person name="Stams A.J.M."/>
            <person name="Imachi H."/>
            <person name="Sousa D.Z."/>
        </authorList>
    </citation>
    <scope>NUCLEOTIDE SEQUENCE [LARGE SCALE GENOMIC DNA]</scope>
    <source>
        <strain evidence="1 2">MGP</strain>
    </source>
</reference>